<keyword evidence="4" id="KW-1185">Reference proteome</keyword>
<dbReference type="EMBL" id="JYNV01000137">
    <property type="protein sequence ID" value="KZM25126.1"/>
    <property type="molecule type" value="Genomic_DNA"/>
</dbReference>
<feature type="chain" id="PRO_5043500980" evidence="2">
    <location>
        <begin position="17"/>
        <end position="214"/>
    </location>
</feature>
<keyword evidence="2" id="KW-0732">Signal</keyword>
<evidence type="ECO:0000313" key="3">
    <source>
        <dbReference type="EMBL" id="KZM25126.1"/>
    </source>
</evidence>
<dbReference type="InterPro" id="IPR039327">
    <property type="entry name" value="CON7-like"/>
</dbReference>
<protein>
    <submittedName>
        <fullName evidence="3">Uncharacterized protein</fullName>
    </submittedName>
</protein>
<feature type="signal peptide" evidence="2">
    <location>
        <begin position="1"/>
        <end position="16"/>
    </location>
</feature>
<gene>
    <name evidence="3" type="ORF">ST47_g3724</name>
</gene>
<accession>A0A163H2F2</accession>
<organism evidence="3 4">
    <name type="scientific">Didymella rabiei</name>
    <name type="common">Chickpea ascochyta blight fungus</name>
    <name type="synonym">Mycosphaerella rabiei</name>
    <dbReference type="NCBI Taxonomy" id="5454"/>
    <lineage>
        <taxon>Eukaryota</taxon>
        <taxon>Fungi</taxon>
        <taxon>Dikarya</taxon>
        <taxon>Ascomycota</taxon>
        <taxon>Pezizomycotina</taxon>
        <taxon>Dothideomycetes</taxon>
        <taxon>Pleosporomycetidae</taxon>
        <taxon>Pleosporales</taxon>
        <taxon>Pleosporineae</taxon>
        <taxon>Didymellaceae</taxon>
        <taxon>Ascochyta</taxon>
    </lineage>
</organism>
<feature type="region of interest" description="Disordered" evidence="1">
    <location>
        <begin position="162"/>
        <end position="181"/>
    </location>
</feature>
<sequence>MVELLGLVASVIQVAGAGVQLSKTLYEYVDGGVTADRRIKDIASEIKMTIIVIEELGDVFKHEETASLVSKKAVKTANDTIIECSALFAQIDATLKKSKKNAFGRLILPFRDTKLELLRSHVDKLKSTLQLLMKVLTHAYQVPSRKLDRVAEERQREEIKQLLQKKGQSTEKHDDLLRKDSASPDSTLVDMDGLVRLQIPSWLSRLAQITFALF</sequence>
<evidence type="ECO:0000256" key="2">
    <source>
        <dbReference type="SAM" id="SignalP"/>
    </source>
</evidence>
<evidence type="ECO:0000256" key="1">
    <source>
        <dbReference type="SAM" id="MobiDB-lite"/>
    </source>
</evidence>
<comment type="caution">
    <text evidence="3">The sequence shown here is derived from an EMBL/GenBank/DDBJ whole genome shotgun (WGS) entry which is preliminary data.</text>
</comment>
<name>A0A163H2F2_DIDRA</name>
<proteinExistence type="predicted"/>
<dbReference type="STRING" id="5454.A0A163H2F2"/>
<dbReference type="GO" id="GO:0006355">
    <property type="term" value="P:regulation of DNA-templated transcription"/>
    <property type="evidence" value="ECO:0007669"/>
    <property type="project" value="InterPro"/>
</dbReference>
<reference evidence="3 4" key="1">
    <citation type="journal article" date="2016" name="Sci. Rep.">
        <title>Draft genome sequencing and secretome analysis of fungal phytopathogen Ascochyta rabiei provides insight into the necrotrophic effector repertoire.</title>
        <authorList>
            <person name="Verma S."/>
            <person name="Gazara R.K."/>
            <person name="Nizam S."/>
            <person name="Parween S."/>
            <person name="Chattopadhyay D."/>
            <person name="Verma P.K."/>
        </authorList>
    </citation>
    <scope>NUCLEOTIDE SEQUENCE [LARGE SCALE GENOMIC DNA]</scope>
    <source>
        <strain evidence="3 4">ArDII</strain>
    </source>
</reference>
<dbReference type="PANTHER" id="PTHR36167:SF4">
    <property type="entry name" value="FUNGAL N-TERMINAL DOMAIN-CONTAINING PROTEIN"/>
    <property type="match status" value="1"/>
</dbReference>
<evidence type="ECO:0000313" key="4">
    <source>
        <dbReference type="Proteomes" id="UP000076837"/>
    </source>
</evidence>
<dbReference type="AlphaFoldDB" id="A0A163H2F2"/>
<feature type="compositionally biased region" description="Basic and acidic residues" evidence="1">
    <location>
        <begin position="168"/>
        <end position="181"/>
    </location>
</feature>
<dbReference type="OrthoDB" id="5431013at2759"/>
<dbReference type="Proteomes" id="UP000076837">
    <property type="component" value="Unassembled WGS sequence"/>
</dbReference>
<dbReference type="PANTHER" id="PTHR36167">
    <property type="entry name" value="C2H2 FINGER DOMAIN TRANSCRIPTION FACTOR (EUROFUNG)-RELATED"/>
    <property type="match status" value="1"/>
</dbReference>